<gene>
    <name evidence="3" type="ORF">ACAT0790_LOCUS34847</name>
</gene>
<dbReference type="PANTHER" id="PTHR21715:SF0">
    <property type="entry name" value="RH04127P"/>
    <property type="match status" value="1"/>
</dbReference>
<proteinExistence type="predicted"/>
<accession>A0A7S1R620</accession>
<dbReference type="SUPFAM" id="SSF51045">
    <property type="entry name" value="WW domain"/>
    <property type="match status" value="1"/>
</dbReference>
<dbReference type="CDD" id="cd00201">
    <property type="entry name" value="WW"/>
    <property type="match status" value="1"/>
</dbReference>
<feature type="domain" description="WW" evidence="2">
    <location>
        <begin position="52"/>
        <end position="85"/>
    </location>
</feature>
<evidence type="ECO:0000313" key="3">
    <source>
        <dbReference type="EMBL" id="CAD9157557.1"/>
    </source>
</evidence>
<dbReference type="AlphaFoldDB" id="A0A7S1R620"/>
<reference evidence="3" key="1">
    <citation type="submission" date="2021-01" db="EMBL/GenBank/DDBJ databases">
        <authorList>
            <person name="Corre E."/>
            <person name="Pelletier E."/>
            <person name="Niang G."/>
            <person name="Scheremetjew M."/>
            <person name="Finn R."/>
            <person name="Kale V."/>
            <person name="Holt S."/>
            <person name="Cochrane G."/>
            <person name="Meng A."/>
            <person name="Brown T."/>
            <person name="Cohen L."/>
        </authorList>
    </citation>
    <scope>NUCLEOTIDE SEQUENCE</scope>
    <source>
        <strain evidence="3">OF101</strain>
    </source>
</reference>
<organism evidence="3">
    <name type="scientific">Alexandrium catenella</name>
    <name type="common">Red tide dinoflagellate</name>
    <name type="synonym">Gonyaulax catenella</name>
    <dbReference type="NCBI Taxonomy" id="2925"/>
    <lineage>
        <taxon>Eukaryota</taxon>
        <taxon>Sar</taxon>
        <taxon>Alveolata</taxon>
        <taxon>Dinophyceae</taxon>
        <taxon>Gonyaulacales</taxon>
        <taxon>Pyrocystaceae</taxon>
        <taxon>Alexandrium</taxon>
    </lineage>
</organism>
<dbReference type="PROSITE" id="PS50020">
    <property type="entry name" value="WW_DOMAIN_2"/>
    <property type="match status" value="1"/>
</dbReference>
<evidence type="ECO:0000259" key="2">
    <source>
        <dbReference type="PROSITE" id="PS50020"/>
    </source>
</evidence>
<dbReference type="InterPro" id="IPR053233">
    <property type="entry name" value="ABRA-related"/>
</dbReference>
<dbReference type="InterPro" id="IPR001202">
    <property type="entry name" value="WW_dom"/>
</dbReference>
<dbReference type="Pfam" id="PF00397">
    <property type="entry name" value="WW"/>
    <property type="match status" value="1"/>
</dbReference>
<dbReference type="EMBL" id="HBGE01057891">
    <property type="protein sequence ID" value="CAD9157557.1"/>
    <property type="molecule type" value="Transcribed_RNA"/>
</dbReference>
<evidence type="ECO:0000256" key="1">
    <source>
        <dbReference type="SAM" id="MobiDB-lite"/>
    </source>
</evidence>
<dbReference type="Gene3D" id="3.30.1470.10">
    <property type="entry name" value="Photosystem I PsaD, reaction center subunit II"/>
    <property type="match status" value="1"/>
</dbReference>
<dbReference type="InterPro" id="IPR036020">
    <property type="entry name" value="WW_dom_sf"/>
</dbReference>
<sequence length="159" mass="18019">MECEDGVIILEEKPSEEFEPTEEEVRNYAEWLGMDPEADGDLMYLAREGLKAPLTDGWKPCQNAEGEIFYFNFETGQSSWDHPADETYRNLVQDKKREKGEEGGSRSKAVPMPTRPRGGGGTGNGAKRPTVHQPRFTCFRRFPCCRRRSPPHLDPSALL</sequence>
<dbReference type="PROSITE" id="PS01159">
    <property type="entry name" value="WW_DOMAIN_1"/>
    <property type="match status" value="1"/>
</dbReference>
<feature type="compositionally biased region" description="Basic and acidic residues" evidence="1">
    <location>
        <begin position="82"/>
        <end position="105"/>
    </location>
</feature>
<dbReference type="SMART" id="SM00456">
    <property type="entry name" value="WW"/>
    <property type="match status" value="1"/>
</dbReference>
<dbReference type="PANTHER" id="PTHR21715">
    <property type="entry name" value="RH04127P"/>
    <property type="match status" value="1"/>
</dbReference>
<name>A0A7S1R620_ALECA</name>
<protein>
    <recommendedName>
        <fullName evidence="2">WW domain-containing protein</fullName>
    </recommendedName>
</protein>
<feature type="region of interest" description="Disordered" evidence="1">
    <location>
        <begin position="82"/>
        <end position="132"/>
    </location>
</feature>